<evidence type="ECO:0000313" key="8">
    <source>
        <dbReference type="Proteomes" id="UP000030940"/>
    </source>
</evidence>
<gene>
    <name evidence="7" type="ORF">OY14_01835</name>
</gene>
<keyword evidence="8" id="KW-1185">Reference proteome</keyword>
<dbReference type="GO" id="GO:0019284">
    <property type="term" value="P:L-methionine salvage from S-adenosylmethionine"/>
    <property type="evidence" value="ECO:0007669"/>
    <property type="project" value="TreeGrafter"/>
</dbReference>
<comment type="pathway">
    <text evidence="1">Amino-acid biosynthesis; L-methionine biosynthesis via salvage pathway; S-methyl-5-thio-alpha-D-ribose 1-phosphate from S-methyl-5'-thioadenosine (hydrolase route): step 1/2.</text>
</comment>
<proteinExistence type="predicted"/>
<dbReference type="AlphaFoldDB" id="A0A0A7V1U7"/>
<dbReference type="NCBIfam" id="NF004079">
    <property type="entry name" value="PRK05584.1"/>
    <property type="match status" value="1"/>
</dbReference>
<dbReference type="EC" id="3.2.2.9" evidence="2"/>
<evidence type="ECO:0000256" key="4">
    <source>
        <dbReference type="ARBA" id="ARBA00022801"/>
    </source>
</evidence>
<dbReference type="HOGENOM" id="CLU_031248_2_2_12"/>
<dbReference type="CDD" id="cd09008">
    <property type="entry name" value="MTAN"/>
    <property type="match status" value="1"/>
</dbReference>
<dbReference type="GO" id="GO:0009164">
    <property type="term" value="P:nucleoside catabolic process"/>
    <property type="evidence" value="ECO:0007669"/>
    <property type="project" value="InterPro"/>
</dbReference>
<dbReference type="Pfam" id="PF01048">
    <property type="entry name" value="PNP_UDP_1"/>
    <property type="match status" value="1"/>
</dbReference>
<feature type="domain" description="Nucleoside phosphorylase" evidence="6">
    <location>
        <begin position="2"/>
        <end position="235"/>
    </location>
</feature>
<keyword evidence="5" id="KW-0486">Methionine biosynthesis</keyword>
<dbReference type="InterPro" id="IPR010049">
    <property type="entry name" value="MTA_SAH_Nsdase"/>
</dbReference>
<dbReference type="InterPro" id="IPR035994">
    <property type="entry name" value="Nucleoside_phosphorylase_sf"/>
</dbReference>
<dbReference type="STRING" id="1245910.OY14_01835"/>
<evidence type="ECO:0000313" key="7">
    <source>
        <dbReference type="EMBL" id="AJA90197.1"/>
    </source>
</evidence>
<evidence type="ECO:0000256" key="3">
    <source>
        <dbReference type="ARBA" id="ARBA00022605"/>
    </source>
</evidence>
<reference evidence="7 8" key="1">
    <citation type="journal article" date="2015" name="Genome Announc.">
        <title>Genome Sequence of Borrelia chilensis VA1, a South American Member of the Lyme Borreliosis Group.</title>
        <authorList>
            <person name="Huang W."/>
            <person name="Ojaimi C."/>
            <person name="Fallon J.T."/>
            <person name="Travisany D."/>
            <person name="Maass A."/>
            <person name="Ivanova L."/>
            <person name="Tomova A."/>
            <person name="Gonzalez-Acuna D."/>
            <person name="Godfrey H.P."/>
            <person name="Cabello F.C."/>
        </authorList>
    </citation>
    <scope>NUCLEOTIDE SEQUENCE [LARGE SCALE GENOMIC DNA]</scope>
    <source>
        <strain evidence="7 8">VA1</strain>
    </source>
</reference>
<keyword evidence="4" id="KW-0378">Hydrolase</keyword>
<evidence type="ECO:0000256" key="2">
    <source>
        <dbReference type="ARBA" id="ARBA00011974"/>
    </source>
</evidence>
<accession>A0A0A7V1U7</accession>
<evidence type="ECO:0000256" key="5">
    <source>
        <dbReference type="ARBA" id="ARBA00023167"/>
    </source>
</evidence>
<name>A0A0A7V1U7_9SPIR</name>
<keyword evidence="3" id="KW-0028">Amino-acid biosynthesis</keyword>
<protein>
    <recommendedName>
        <fullName evidence="2">adenosylhomocysteine nucleosidase</fullName>
        <ecNumber evidence="2">3.2.2.9</ecNumber>
    </recommendedName>
</protein>
<dbReference type="SUPFAM" id="SSF53167">
    <property type="entry name" value="Purine and uridine phosphorylases"/>
    <property type="match status" value="1"/>
</dbReference>
<organism evidence="7 8">
    <name type="scientific">Borreliella chilensis</name>
    <dbReference type="NCBI Taxonomy" id="1245910"/>
    <lineage>
        <taxon>Bacteria</taxon>
        <taxon>Pseudomonadati</taxon>
        <taxon>Spirochaetota</taxon>
        <taxon>Spirochaetia</taxon>
        <taxon>Spirochaetales</taxon>
        <taxon>Borreliaceae</taxon>
        <taxon>Borreliella</taxon>
    </lineage>
</organism>
<dbReference type="GO" id="GO:0019509">
    <property type="term" value="P:L-methionine salvage from methylthioadenosine"/>
    <property type="evidence" value="ECO:0007669"/>
    <property type="project" value="UniProtKB-UniPathway"/>
</dbReference>
<dbReference type="PANTHER" id="PTHR46832:SF1">
    <property type="entry name" value="5'-METHYLTHIOADENOSINE_S-ADENOSYLHOMOCYSTEINE NUCLEOSIDASE"/>
    <property type="match status" value="1"/>
</dbReference>
<dbReference type="EMBL" id="CP009910">
    <property type="protein sequence ID" value="AJA90197.1"/>
    <property type="molecule type" value="Genomic_DNA"/>
</dbReference>
<dbReference type="GO" id="GO:0008930">
    <property type="term" value="F:methylthioadenosine nucleosidase activity"/>
    <property type="evidence" value="ECO:0007669"/>
    <property type="project" value="InterPro"/>
</dbReference>
<evidence type="ECO:0000259" key="6">
    <source>
        <dbReference type="Pfam" id="PF01048"/>
    </source>
</evidence>
<dbReference type="NCBIfam" id="TIGR01704">
    <property type="entry name" value="MTA_SAH-Nsdase"/>
    <property type="match status" value="1"/>
</dbReference>
<dbReference type="InterPro" id="IPR000845">
    <property type="entry name" value="Nucleoside_phosphorylase_d"/>
</dbReference>
<dbReference type="UniPathway" id="UPA00904">
    <property type="reaction ID" value="UER00871"/>
</dbReference>
<dbReference type="Gene3D" id="3.40.50.1580">
    <property type="entry name" value="Nucleoside phosphorylase domain"/>
    <property type="match status" value="1"/>
</dbReference>
<dbReference type="KEGG" id="bchi:OY14_01835"/>
<dbReference type="Proteomes" id="UP000030940">
    <property type="component" value="Chromosome"/>
</dbReference>
<dbReference type="GO" id="GO:0005829">
    <property type="term" value="C:cytosol"/>
    <property type="evidence" value="ECO:0007669"/>
    <property type="project" value="TreeGrafter"/>
</dbReference>
<dbReference type="PANTHER" id="PTHR46832">
    <property type="entry name" value="5'-METHYLTHIOADENOSINE/S-ADENOSYLHOMOCYSTEINE NUCLEOSIDASE"/>
    <property type="match status" value="1"/>
</dbReference>
<sequence>MILIISAMQEESEEINKMIDNKEEVVLNSCLENKRIYKGKISGKDVISLTTGIGKVNAATWSSQIISKYKITHIINSGSSGGIKENSNLKISDIIVSSEAAYYDFDLTKFGHKIGQVPNLPQKFKADEDLLKKVADIVESKLLNIDIHIGLILTGDQFVDNEKNLETIKKNFKDALAVDMEGAAIAQVAHMFKIPFIIIRSISDLPNSKDNHIDFNKFLQTSSINSSKMTKELIRLI</sequence>
<evidence type="ECO:0000256" key="1">
    <source>
        <dbReference type="ARBA" id="ARBA00004945"/>
    </source>
</evidence>
<dbReference type="GO" id="GO:0008782">
    <property type="term" value="F:adenosylhomocysteine nucleosidase activity"/>
    <property type="evidence" value="ECO:0007669"/>
    <property type="project" value="UniProtKB-EC"/>
</dbReference>